<evidence type="ECO:0000256" key="1">
    <source>
        <dbReference type="ARBA" id="ARBA00022908"/>
    </source>
</evidence>
<proteinExistence type="predicted"/>
<feature type="domain" description="Tyr recombinase" evidence="3">
    <location>
        <begin position="151"/>
        <end position="342"/>
    </location>
</feature>
<dbReference type="PROSITE" id="PS51898">
    <property type="entry name" value="TYR_RECOMBINASE"/>
    <property type="match status" value="1"/>
</dbReference>
<organism evidence="4 5">
    <name type="scientific">Rhodopseudomonas telluris</name>
    <dbReference type="NCBI Taxonomy" id="644215"/>
    <lineage>
        <taxon>Bacteria</taxon>
        <taxon>Pseudomonadati</taxon>
        <taxon>Pseudomonadota</taxon>
        <taxon>Alphaproteobacteria</taxon>
        <taxon>Hyphomicrobiales</taxon>
        <taxon>Nitrobacteraceae</taxon>
        <taxon>Rhodopseudomonas</taxon>
    </lineage>
</organism>
<name>A0ABV6EZH4_9BRAD</name>
<evidence type="ECO:0000313" key="5">
    <source>
        <dbReference type="Proteomes" id="UP001589775"/>
    </source>
</evidence>
<evidence type="ECO:0000259" key="3">
    <source>
        <dbReference type="PROSITE" id="PS51898"/>
    </source>
</evidence>
<keyword evidence="2" id="KW-0233">DNA recombination</keyword>
<dbReference type="InterPro" id="IPR002104">
    <property type="entry name" value="Integrase_catalytic"/>
</dbReference>
<dbReference type="Gene3D" id="1.10.443.10">
    <property type="entry name" value="Intergrase catalytic core"/>
    <property type="match status" value="1"/>
</dbReference>
<protein>
    <submittedName>
        <fullName evidence="4">Tyrosine-type recombinase/integrase</fullName>
    </submittedName>
</protein>
<dbReference type="InterPro" id="IPR050090">
    <property type="entry name" value="Tyrosine_recombinase_XerCD"/>
</dbReference>
<keyword evidence="1" id="KW-0229">DNA integration</keyword>
<dbReference type="InterPro" id="IPR013762">
    <property type="entry name" value="Integrase-like_cat_sf"/>
</dbReference>
<dbReference type="Pfam" id="PF00589">
    <property type="entry name" value="Phage_integrase"/>
    <property type="match status" value="1"/>
</dbReference>
<reference evidence="4 5" key="1">
    <citation type="submission" date="2024-09" db="EMBL/GenBank/DDBJ databases">
        <authorList>
            <person name="Sun Q."/>
            <person name="Mori K."/>
        </authorList>
    </citation>
    <scope>NUCLEOTIDE SEQUENCE [LARGE SCALE GENOMIC DNA]</scope>
    <source>
        <strain evidence="4 5">KCTC 23279</strain>
    </source>
</reference>
<dbReference type="SUPFAM" id="SSF56349">
    <property type="entry name" value="DNA breaking-rejoining enzymes"/>
    <property type="match status" value="1"/>
</dbReference>
<dbReference type="RefSeq" id="WP_378392822.1">
    <property type="nucleotide sequence ID" value="NZ_JBHLWM010000012.1"/>
</dbReference>
<accession>A0ABV6EZH4</accession>
<dbReference type="InterPro" id="IPR011010">
    <property type="entry name" value="DNA_brk_join_enz"/>
</dbReference>
<dbReference type="Proteomes" id="UP001589775">
    <property type="component" value="Unassembled WGS sequence"/>
</dbReference>
<evidence type="ECO:0000256" key="2">
    <source>
        <dbReference type="ARBA" id="ARBA00023172"/>
    </source>
</evidence>
<evidence type="ECO:0000313" key="4">
    <source>
        <dbReference type="EMBL" id="MFC0243641.1"/>
    </source>
</evidence>
<dbReference type="EMBL" id="JBHLWM010000012">
    <property type="protein sequence ID" value="MFC0243641.1"/>
    <property type="molecule type" value="Genomic_DNA"/>
</dbReference>
<sequence>MPLKLVPPRKGKSPNYTIRGTYLGVSVDRSARTARKAVAEQQRKLLEGRIERGEFPEKPAVGLGETFIAAAVSYMRGGGERENLGRLISYFGETPIAEIGQAEIDAAALALYPTATPATRNRKVYTPVSAVLHRAGRDIQIKRPKGAKGRIVTDFLSVDDAFAIIDAADRDDRAFGMLLRFLLYTGCRISEAMALRWEQVDFDLGVAYIATSKNDDPRTVLLQAELREEMRTFAGDRRTGQVFPFRRGGGLKDRLTRAKLHVCGIVPKPRHGKETKADRRIPPHRLSWVGFHTFCHTWATWMRRYGRADVQGLVATGRWRDPRSAARYAHVAAREEWGRVDSLPKPRVKSVES</sequence>
<keyword evidence="5" id="KW-1185">Reference proteome</keyword>
<dbReference type="PANTHER" id="PTHR30349:SF64">
    <property type="entry name" value="PROPHAGE INTEGRASE INTD-RELATED"/>
    <property type="match status" value="1"/>
</dbReference>
<comment type="caution">
    <text evidence="4">The sequence shown here is derived from an EMBL/GenBank/DDBJ whole genome shotgun (WGS) entry which is preliminary data.</text>
</comment>
<gene>
    <name evidence="4" type="ORF">ACFFJ6_24375</name>
</gene>
<dbReference type="PANTHER" id="PTHR30349">
    <property type="entry name" value="PHAGE INTEGRASE-RELATED"/>
    <property type="match status" value="1"/>
</dbReference>